<keyword evidence="1" id="KW-0479">Metal-binding</keyword>
<dbReference type="InterPro" id="IPR013087">
    <property type="entry name" value="Znf_C2H2_type"/>
</dbReference>
<feature type="domain" description="C2H2-type" evidence="2">
    <location>
        <begin position="129"/>
        <end position="158"/>
    </location>
</feature>
<organism evidence="3 4">
    <name type="scientific">Pholiota conissans</name>
    <dbReference type="NCBI Taxonomy" id="109636"/>
    <lineage>
        <taxon>Eukaryota</taxon>
        <taxon>Fungi</taxon>
        <taxon>Dikarya</taxon>
        <taxon>Basidiomycota</taxon>
        <taxon>Agaricomycotina</taxon>
        <taxon>Agaricomycetes</taxon>
        <taxon>Agaricomycetidae</taxon>
        <taxon>Agaricales</taxon>
        <taxon>Agaricineae</taxon>
        <taxon>Strophariaceae</taxon>
        <taxon>Pholiota</taxon>
    </lineage>
</organism>
<dbReference type="PROSITE" id="PS00028">
    <property type="entry name" value="ZINC_FINGER_C2H2_1"/>
    <property type="match status" value="1"/>
</dbReference>
<gene>
    <name evidence="3" type="ORF">BDN70DRAFT_997158</name>
</gene>
<comment type="caution">
    <text evidence="3">The sequence shown here is derived from an EMBL/GenBank/DDBJ whole genome shotgun (WGS) entry which is preliminary data.</text>
</comment>
<dbReference type="AlphaFoldDB" id="A0A9P6CP57"/>
<evidence type="ECO:0000259" key="2">
    <source>
        <dbReference type="PROSITE" id="PS50157"/>
    </source>
</evidence>
<proteinExistence type="predicted"/>
<evidence type="ECO:0000313" key="3">
    <source>
        <dbReference type="EMBL" id="KAF9474261.1"/>
    </source>
</evidence>
<dbReference type="OrthoDB" id="6077919at2759"/>
<keyword evidence="1" id="KW-0863">Zinc-finger</keyword>
<name>A0A9P6CP57_9AGAR</name>
<dbReference type="EMBL" id="MU155388">
    <property type="protein sequence ID" value="KAF9474261.1"/>
    <property type="molecule type" value="Genomic_DNA"/>
</dbReference>
<dbReference type="PROSITE" id="PS50157">
    <property type="entry name" value="ZINC_FINGER_C2H2_2"/>
    <property type="match status" value="1"/>
</dbReference>
<reference evidence="3" key="1">
    <citation type="submission" date="2020-11" db="EMBL/GenBank/DDBJ databases">
        <authorList>
            <consortium name="DOE Joint Genome Institute"/>
            <person name="Ahrendt S."/>
            <person name="Riley R."/>
            <person name="Andreopoulos W."/>
            <person name="Labutti K."/>
            <person name="Pangilinan J."/>
            <person name="Ruiz-Duenas F.J."/>
            <person name="Barrasa J.M."/>
            <person name="Sanchez-Garcia M."/>
            <person name="Camarero S."/>
            <person name="Miyauchi S."/>
            <person name="Serrano A."/>
            <person name="Linde D."/>
            <person name="Babiker R."/>
            <person name="Drula E."/>
            <person name="Ayuso-Fernandez I."/>
            <person name="Pacheco R."/>
            <person name="Padilla G."/>
            <person name="Ferreira P."/>
            <person name="Barriuso J."/>
            <person name="Kellner H."/>
            <person name="Castanera R."/>
            <person name="Alfaro M."/>
            <person name="Ramirez L."/>
            <person name="Pisabarro A.G."/>
            <person name="Kuo A."/>
            <person name="Tritt A."/>
            <person name="Lipzen A."/>
            <person name="He G."/>
            <person name="Yan M."/>
            <person name="Ng V."/>
            <person name="Cullen D."/>
            <person name="Martin F."/>
            <person name="Rosso M.-N."/>
            <person name="Henrissat B."/>
            <person name="Hibbett D."/>
            <person name="Martinez A.T."/>
            <person name="Grigoriev I.V."/>
        </authorList>
    </citation>
    <scope>NUCLEOTIDE SEQUENCE</scope>
    <source>
        <strain evidence="3">CIRM-BRFM 674</strain>
    </source>
</reference>
<sequence length="190" mass="20754">MNSPPSLISLSKWKWSPTASGASPYLSTWPLYQHPFVSSDWCFDCSRDFGSPSNIRTLSRMTSSNAPFVDGCLRASQASHTTSSRTTRTSLMRLPSSSIHPRTSTPPTTLASCITIAIATAASFNRTKYPCFLCRRPFGSLGELNVHLNSAAHDNDEEFRGPPVHERLTRSSQASCCTSRTGPAVLRSPL</sequence>
<keyword evidence="4" id="KW-1185">Reference proteome</keyword>
<dbReference type="GO" id="GO:0008270">
    <property type="term" value="F:zinc ion binding"/>
    <property type="evidence" value="ECO:0007669"/>
    <property type="project" value="UniProtKB-KW"/>
</dbReference>
<protein>
    <recommendedName>
        <fullName evidence="2">C2H2-type domain-containing protein</fullName>
    </recommendedName>
</protein>
<accession>A0A9P6CP57</accession>
<keyword evidence="1" id="KW-0862">Zinc</keyword>
<dbReference type="Proteomes" id="UP000807469">
    <property type="component" value="Unassembled WGS sequence"/>
</dbReference>
<evidence type="ECO:0000256" key="1">
    <source>
        <dbReference type="PROSITE-ProRule" id="PRU00042"/>
    </source>
</evidence>
<evidence type="ECO:0000313" key="4">
    <source>
        <dbReference type="Proteomes" id="UP000807469"/>
    </source>
</evidence>